<dbReference type="Proteomes" id="UP000241203">
    <property type="component" value="Unassembled WGS sequence"/>
</dbReference>
<comment type="caution">
    <text evidence="12">The sequence shown here is derived from an EMBL/GenBank/DDBJ whole genome shotgun (WGS) entry which is preliminary data.</text>
</comment>
<reference evidence="12 14" key="1">
    <citation type="submission" date="2018-03" db="EMBL/GenBank/DDBJ databases">
        <title>Genomic Encyclopedia of Archaeal and Bacterial Type Strains, Phase II (KMG-II): from individual species to whole genera.</title>
        <authorList>
            <person name="Goeker M."/>
        </authorList>
    </citation>
    <scope>NUCLEOTIDE SEQUENCE [LARGE SCALE GENOMIC DNA]</scope>
    <source>
        <strain evidence="12 14">DSM 21548</strain>
    </source>
</reference>
<dbReference type="InterPro" id="IPR001789">
    <property type="entry name" value="Sig_transdc_resp-reg_receiver"/>
</dbReference>
<evidence type="ECO:0000256" key="1">
    <source>
        <dbReference type="ARBA" id="ARBA00004496"/>
    </source>
</evidence>
<dbReference type="OrthoDB" id="7187989at2"/>
<dbReference type="GO" id="GO:0005737">
    <property type="term" value="C:cytoplasm"/>
    <property type="evidence" value="ECO:0007669"/>
    <property type="project" value="UniProtKB-SubCell"/>
</dbReference>
<feature type="domain" description="Response regulatory" evidence="11">
    <location>
        <begin position="9"/>
        <end position="126"/>
    </location>
</feature>
<dbReference type="AlphaFoldDB" id="A0A2P8GSJ5"/>
<dbReference type="PIRSF" id="PIRSF006171">
    <property type="entry name" value="RR_citrat_malat"/>
    <property type="match status" value="1"/>
</dbReference>
<protein>
    <recommendedName>
        <fullName evidence="9">Transcriptional regulatory protein</fullName>
    </recommendedName>
</protein>
<evidence type="ECO:0000256" key="2">
    <source>
        <dbReference type="ARBA" id="ARBA00022490"/>
    </source>
</evidence>
<evidence type="ECO:0000256" key="8">
    <source>
        <dbReference type="ARBA" id="ARBA00023163"/>
    </source>
</evidence>
<dbReference type="PANTHER" id="PTHR45526">
    <property type="entry name" value="TRANSCRIPTIONAL REGULATORY PROTEIN DPIA"/>
    <property type="match status" value="1"/>
</dbReference>
<dbReference type="InterPro" id="IPR036388">
    <property type="entry name" value="WH-like_DNA-bd_sf"/>
</dbReference>
<keyword evidence="7 9" id="KW-0010">Activator</keyword>
<dbReference type="SMART" id="SM00448">
    <property type="entry name" value="REC"/>
    <property type="match status" value="1"/>
</dbReference>
<dbReference type="Pfam" id="PF00072">
    <property type="entry name" value="Response_reg"/>
    <property type="match status" value="1"/>
</dbReference>
<keyword evidence="5 9" id="KW-0805">Transcription regulation</keyword>
<feature type="modified residue" description="4-aspartylphosphate" evidence="10">
    <location>
        <position position="61"/>
    </location>
</feature>
<dbReference type="InterPro" id="IPR036390">
    <property type="entry name" value="WH_DNA-bd_sf"/>
</dbReference>
<dbReference type="GO" id="GO:0003677">
    <property type="term" value="F:DNA binding"/>
    <property type="evidence" value="ECO:0007669"/>
    <property type="project" value="UniProtKB-KW"/>
</dbReference>
<dbReference type="Pfam" id="PF09339">
    <property type="entry name" value="HTH_IclR"/>
    <property type="match status" value="1"/>
</dbReference>
<keyword evidence="3 10" id="KW-0597">Phosphoprotein</keyword>
<proteinExistence type="predicted"/>
<dbReference type="InterPro" id="IPR024187">
    <property type="entry name" value="Sig_transdc_resp-reg_cit/mal"/>
</dbReference>
<comment type="subcellular location">
    <subcellularLocation>
        <location evidence="1 9">Cytoplasm</location>
    </subcellularLocation>
</comment>
<reference evidence="13 15" key="2">
    <citation type="submission" date="2018-12" db="EMBL/GenBank/DDBJ databases">
        <authorList>
            <person name="hu s."/>
            <person name="Xu Y."/>
            <person name="Xu B."/>
            <person name="Li F."/>
        </authorList>
    </citation>
    <scope>NUCLEOTIDE SEQUENCE [LARGE SCALE GENOMIC DNA]</scope>
    <source>
        <strain evidence="13 15">KSW2-17</strain>
    </source>
</reference>
<dbReference type="InterPro" id="IPR051271">
    <property type="entry name" value="2C-system_Tx_regulators"/>
</dbReference>
<evidence type="ECO:0000256" key="6">
    <source>
        <dbReference type="ARBA" id="ARBA00023125"/>
    </source>
</evidence>
<dbReference type="Gene3D" id="1.10.10.10">
    <property type="entry name" value="Winged helix-like DNA-binding domain superfamily/Winged helix DNA-binding domain"/>
    <property type="match status" value="1"/>
</dbReference>
<dbReference type="InterPro" id="IPR011006">
    <property type="entry name" value="CheY-like_superfamily"/>
</dbReference>
<name>A0A2P8GSJ5_9MICO</name>
<evidence type="ECO:0000313" key="14">
    <source>
        <dbReference type="Proteomes" id="UP000241203"/>
    </source>
</evidence>
<evidence type="ECO:0000313" key="12">
    <source>
        <dbReference type="EMBL" id="PSL36939.1"/>
    </source>
</evidence>
<keyword evidence="8 9" id="KW-0804">Transcription</keyword>
<evidence type="ECO:0000256" key="9">
    <source>
        <dbReference type="PIRNR" id="PIRNR006171"/>
    </source>
</evidence>
<evidence type="ECO:0000256" key="3">
    <source>
        <dbReference type="ARBA" id="ARBA00022553"/>
    </source>
</evidence>
<evidence type="ECO:0000259" key="11">
    <source>
        <dbReference type="PROSITE" id="PS50110"/>
    </source>
</evidence>
<dbReference type="CDD" id="cd19925">
    <property type="entry name" value="REC_citrate_TCS"/>
    <property type="match status" value="1"/>
</dbReference>
<keyword evidence="4 9" id="KW-0902">Two-component regulatory system</keyword>
<dbReference type="InterPro" id="IPR005471">
    <property type="entry name" value="Tscrpt_reg_IclR_N"/>
</dbReference>
<keyword evidence="2 9" id="KW-0963">Cytoplasm</keyword>
<evidence type="ECO:0000256" key="5">
    <source>
        <dbReference type="ARBA" id="ARBA00023015"/>
    </source>
</evidence>
<dbReference type="Gene3D" id="3.40.50.2300">
    <property type="match status" value="1"/>
</dbReference>
<sequence length="231" mass="24876">MTGSERVTRVLVVEDEPVAQAAHAEYVRRLDGFETAAVAGTGAEALAALRADASIDLVLLDMNLPDVHGIDLCRHLRSAGFEVDVIAITAARELSVVRAAISAGIVQYLIKPFSFPAFAEKLRAYESFRRSLSETGSVTTQREVDLTLATLRPAPAGPSLAKGLSEDTLTAVADLLRAADGGMSATEIAALGDMSRVTARRYLEHLADSGRAERRPRYGSPGRPQLEYRWL</sequence>
<dbReference type="EMBL" id="PYAU01000001">
    <property type="protein sequence ID" value="PSL36939.1"/>
    <property type="molecule type" value="Genomic_DNA"/>
</dbReference>
<dbReference type="Proteomes" id="UP000268291">
    <property type="component" value="Unassembled WGS sequence"/>
</dbReference>
<evidence type="ECO:0000256" key="4">
    <source>
        <dbReference type="ARBA" id="ARBA00023012"/>
    </source>
</evidence>
<dbReference type="GO" id="GO:0000156">
    <property type="term" value="F:phosphorelay response regulator activity"/>
    <property type="evidence" value="ECO:0007669"/>
    <property type="project" value="TreeGrafter"/>
</dbReference>
<dbReference type="PROSITE" id="PS50110">
    <property type="entry name" value="RESPONSE_REGULATORY"/>
    <property type="match status" value="1"/>
</dbReference>
<dbReference type="SUPFAM" id="SSF46785">
    <property type="entry name" value="Winged helix' DNA-binding domain"/>
    <property type="match status" value="1"/>
</dbReference>
<evidence type="ECO:0000256" key="7">
    <source>
        <dbReference type="ARBA" id="ARBA00023159"/>
    </source>
</evidence>
<keyword evidence="15" id="KW-1185">Reference proteome</keyword>
<dbReference type="PANTHER" id="PTHR45526:SF1">
    <property type="entry name" value="TRANSCRIPTIONAL REGULATORY PROTEIN DCUR-RELATED"/>
    <property type="match status" value="1"/>
</dbReference>
<dbReference type="SUPFAM" id="SSF52172">
    <property type="entry name" value="CheY-like"/>
    <property type="match status" value="1"/>
</dbReference>
<organism evidence="12 14">
    <name type="scientific">Labedella gwakjiensis</name>
    <dbReference type="NCBI Taxonomy" id="390269"/>
    <lineage>
        <taxon>Bacteria</taxon>
        <taxon>Bacillati</taxon>
        <taxon>Actinomycetota</taxon>
        <taxon>Actinomycetes</taxon>
        <taxon>Micrococcales</taxon>
        <taxon>Microbacteriaceae</taxon>
        <taxon>Labedella</taxon>
    </lineage>
</organism>
<accession>A0A2P8GSJ5</accession>
<dbReference type="EMBL" id="RZGY01000006">
    <property type="protein sequence ID" value="RUQ81756.1"/>
    <property type="molecule type" value="Genomic_DNA"/>
</dbReference>
<evidence type="ECO:0000313" key="15">
    <source>
        <dbReference type="Proteomes" id="UP000268291"/>
    </source>
</evidence>
<dbReference type="GO" id="GO:0003700">
    <property type="term" value="F:DNA-binding transcription factor activity"/>
    <property type="evidence" value="ECO:0007669"/>
    <property type="project" value="InterPro"/>
</dbReference>
<dbReference type="RefSeq" id="WP_106562153.1">
    <property type="nucleotide sequence ID" value="NZ_PYAU01000001.1"/>
</dbReference>
<evidence type="ECO:0000313" key="13">
    <source>
        <dbReference type="EMBL" id="RUQ81756.1"/>
    </source>
</evidence>
<evidence type="ECO:0000256" key="10">
    <source>
        <dbReference type="PROSITE-ProRule" id="PRU00169"/>
    </source>
</evidence>
<gene>
    <name evidence="12" type="ORF">CLV49_0541</name>
    <name evidence="13" type="ORF">ELQ93_17810</name>
</gene>
<keyword evidence="6 9" id="KW-0238">DNA-binding</keyword>